<dbReference type="PANTHER" id="PTHR47718">
    <property type="entry name" value="OS01G0519700 PROTEIN"/>
    <property type="match status" value="1"/>
</dbReference>
<keyword evidence="1" id="KW-0479">Metal-binding</keyword>
<accession>A0A445ANK6</accession>
<dbReference type="Pfam" id="PF10551">
    <property type="entry name" value="MULE"/>
    <property type="match status" value="1"/>
</dbReference>
<keyword evidence="1" id="KW-0863">Zinc-finger</keyword>
<dbReference type="AlphaFoldDB" id="A0A445ANK6"/>
<dbReference type="InterPro" id="IPR018289">
    <property type="entry name" value="MULE_transposase_dom"/>
</dbReference>
<evidence type="ECO:0000259" key="2">
    <source>
        <dbReference type="PROSITE" id="PS50966"/>
    </source>
</evidence>
<sequence>MDPRPITRCGCGAQIKVHVDQSTGRWFVDKFCGEHNHEMLDARFRGLLRSHRVIKEGDMHQINSMRKAEMRVPTIFRAFVTQCGGFETVGFEIKDIYNAIENERRVGASDAECALKYLCCLKRNDANMFWKFSLDEERRLHNIFWCDGTSRHDYSVFGDVLGFDATYGRNRYKCLLVIFLGLDHHMQTVVFSCAILSNEVEESYVWLLRVFLEAMKGQEPKSMLTDGDLAMKNAINAVFPNAHHRLCSWHLLRNATARIGRPMFLCKFRVCLMGDLEVDEFENLWSDVVEEFGLQQNLWILDMYERKHMWANAYIRGKFFAGLKTMSRYEALNMQIGKFIGNGYNLREFIEHFQHYLKFMRRRDLVADYRSVYGQPIVKSKLEALESYAATVYTKEVFELFREVLLLSSNVRVVSCKKTSTCSLFEVTMYCRDQSWSVAWDEADDEFTCSCLRMESFGIPCVHMKAKQAAVDPSGQVDEIPDAVYMSMHAALLNDCRELIKLACQYFEDYSELKSMIQNQSNALREKHRLRVGIVDCGEKVSVRDPLRARHKGCGR</sequence>
<dbReference type="PANTHER" id="PTHR47718:SF15">
    <property type="entry name" value="PROTEIN FAR1-RELATED SEQUENCE 5-LIKE"/>
    <property type="match status" value="1"/>
</dbReference>
<dbReference type="PROSITE" id="PS50966">
    <property type="entry name" value="ZF_SWIM"/>
    <property type="match status" value="1"/>
</dbReference>
<comment type="caution">
    <text evidence="3">The sequence shown here is derived from an EMBL/GenBank/DDBJ whole genome shotgun (WGS) entry which is preliminary data.</text>
</comment>
<dbReference type="Proteomes" id="UP000289738">
    <property type="component" value="Chromosome B01"/>
</dbReference>
<proteinExistence type="predicted"/>
<dbReference type="Pfam" id="PF03101">
    <property type="entry name" value="FAR1"/>
    <property type="match status" value="1"/>
</dbReference>
<dbReference type="Pfam" id="PF04434">
    <property type="entry name" value="SWIM"/>
    <property type="match status" value="1"/>
</dbReference>
<evidence type="ECO:0000313" key="3">
    <source>
        <dbReference type="EMBL" id="RYR28021.1"/>
    </source>
</evidence>
<organism evidence="3 4">
    <name type="scientific">Arachis hypogaea</name>
    <name type="common">Peanut</name>
    <dbReference type="NCBI Taxonomy" id="3818"/>
    <lineage>
        <taxon>Eukaryota</taxon>
        <taxon>Viridiplantae</taxon>
        <taxon>Streptophyta</taxon>
        <taxon>Embryophyta</taxon>
        <taxon>Tracheophyta</taxon>
        <taxon>Spermatophyta</taxon>
        <taxon>Magnoliopsida</taxon>
        <taxon>eudicotyledons</taxon>
        <taxon>Gunneridae</taxon>
        <taxon>Pentapetalae</taxon>
        <taxon>rosids</taxon>
        <taxon>fabids</taxon>
        <taxon>Fabales</taxon>
        <taxon>Fabaceae</taxon>
        <taxon>Papilionoideae</taxon>
        <taxon>50 kb inversion clade</taxon>
        <taxon>dalbergioids sensu lato</taxon>
        <taxon>Dalbergieae</taxon>
        <taxon>Pterocarpus clade</taxon>
        <taxon>Arachis</taxon>
    </lineage>
</organism>
<gene>
    <name evidence="3" type="ORF">Ahy_B01g052123</name>
</gene>
<keyword evidence="1" id="KW-0862">Zinc</keyword>
<keyword evidence="4" id="KW-1185">Reference proteome</keyword>
<name>A0A445ANK6_ARAHY</name>
<reference evidence="3 4" key="1">
    <citation type="submission" date="2019-01" db="EMBL/GenBank/DDBJ databases">
        <title>Sequencing of cultivated peanut Arachis hypogaea provides insights into genome evolution and oil improvement.</title>
        <authorList>
            <person name="Chen X."/>
        </authorList>
    </citation>
    <scope>NUCLEOTIDE SEQUENCE [LARGE SCALE GENOMIC DNA]</scope>
    <source>
        <strain evidence="4">cv. Fuhuasheng</strain>
        <tissue evidence="3">Leaves</tissue>
    </source>
</reference>
<dbReference type="GO" id="GO:0008270">
    <property type="term" value="F:zinc ion binding"/>
    <property type="evidence" value="ECO:0007669"/>
    <property type="project" value="UniProtKB-KW"/>
</dbReference>
<dbReference type="STRING" id="3818.A0A445ANK6"/>
<dbReference type="InterPro" id="IPR004330">
    <property type="entry name" value="FAR1_DNA_bnd_dom"/>
</dbReference>
<dbReference type="InterPro" id="IPR007527">
    <property type="entry name" value="Znf_SWIM"/>
</dbReference>
<dbReference type="EMBL" id="SDMP01000011">
    <property type="protein sequence ID" value="RYR28021.1"/>
    <property type="molecule type" value="Genomic_DNA"/>
</dbReference>
<protein>
    <recommendedName>
        <fullName evidence="2">SWIM-type domain-containing protein</fullName>
    </recommendedName>
</protein>
<evidence type="ECO:0000256" key="1">
    <source>
        <dbReference type="PROSITE-ProRule" id="PRU00325"/>
    </source>
</evidence>
<feature type="domain" description="SWIM-type" evidence="2">
    <location>
        <begin position="436"/>
        <end position="472"/>
    </location>
</feature>
<evidence type="ECO:0000313" key="4">
    <source>
        <dbReference type="Proteomes" id="UP000289738"/>
    </source>
</evidence>